<keyword evidence="5" id="KW-0552">Olfaction</keyword>
<keyword evidence="2" id="KW-1003">Cell membrane</keyword>
<dbReference type="OrthoDB" id="6617147at2759"/>
<evidence type="ECO:0000256" key="2">
    <source>
        <dbReference type="ARBA" id="ARBA00022475"/>
    </source>
</evidence>
<dbReference type="InterPro" id="IPR004117">
    <property type="entry name" value="7tm6_olfct_rcpt"/>
</dbReference>
<dbReference type="EMBL" id="KQ414804">
    <property type="protein sequence ID" value="KOC60650.1"/>
    <property type="molecule type" value="Genomic_DNA"/>
</dbReference>
<evidence type="ECO:0000256" key="8">
    <source>
        <dbReference type="ARBA" id="ARBA00023170"/>
    </source>
</evidence>
<accession>A0A0L7QPU3</accession>
<feature type="transmembrane region" description="Helical" evidence="10">
    <location>
        <begin position="315"/>
        <end position="340"/>
    </location>
</feature>
<proteinExistence type="predicted"/>
<evidence type="ECO:0000256" key="5">
    <source>
        <dbReference type="ARBA" id="ARBA00022725"/>
    </source>
</evidence>
<keyword evidence="7 10" id="KW-0472">Membrane</keyword>
<feature type="transmembrane region" description="Helical" evidence="10">
    <location>
        <begin position="124"/>
        <end position="146"/>
    </location>
</feature>
<evidence type="ECO:0000256" key="7">
    <source>
        <dbReference type="ARBA" id="ARBA00023136"/>
    </source>
</evidence>
<dbReference type="AlphaFoldDB" id="A0A0L7QPU3"/>
<gene>
    <name evidence="11" type="ORF">WH47_08060</name>
</gene>
<dbReference type="PANTHER" id="PTHR21137">
    <property type="entry name" value="ODORANT RECEPTOR"/>
    <property type="match status" value="1"/>
</dbReference>
<feature type="transmembrane region" description="Helical" evidence="10">
    <location>
        <begin position="531"/>
        <end position="555"/>
    </location>
</feature>
<dbReference type="Pfam" id="PF02949">
    <property type="entry name" value="7tm_6"/>
    <property type="match status" value="2"/>
</dbReference>
<organism evidence="11 12">
    <name type="scientific">Habropoda laboriosa</name>
    <dbReference type="NCBI Taxonomy" id="597456"/>
    <lineage>
        <taxon>Eukaryota</taxon>
        <taxon>Metazoa</taxon>
        <taxon>Ecdysozoa</taxon>
        <taxon>Arthropoda</taxon>
        <taxon>Hexapoda</taxon>
        <taxon>Insecta</taxon>
        <taxon>Pterygota</taxon>
        <taxon>Neoptera</taxon>
        <taxon>Endopterygota</taxon>
        <taxon>Hymenoptera</taxon>
        <taxon>Apocrita</taxon>
        <taxon>Aculeata</taxon>
        <taxon>Apoidea</taxon>
        <taxon>Anthophila</taxon>
        <taxon>Apidae</taxon>
        <taxon>Habropoda</taxon>
    </lineage>
</organism>
<keyword evidence="6 10" id="KW-1133">Transmembrane helix</keyword>
<dbReference type="Proteomes" id="UP000053825">
    <property type="component" value="Unassembled WGS sequence"/>
</dbReference>
<evidence type="ECO:0000313" key="12">
    <source>
        <dbReference type="Proteomes" id="UP000053825"/>
    </source>
</evidence>
<sequence length="673" mass="77747">MDFAMGWNRFSLSVLGVWPEPRKMSNLSRFASNFIFWFTTLITVVFICAPQMTHLVLKSTNLDEVIENLSVNIPMLFSLGKQIILRYRRKALVFLMSQIFDDWAEPIPEVDRHTMLKTAKISRMISIVCSILTYVMVLAFLSLQIWSSMQNTSEFNVGGLLIPATFPYDTNKSPNYEITWLGQFVGTVLSAICYSCFDTFVAVLVLHICGQLTVLRIALENLANTTIKDNYSKFQERLGYIVHRQNQLFRYAVIVEDCFNIMLLVQTLMCTAMLCMTGYRMMTVYLKYVYGWNHYTMRFMGIWPEERKWNQPSSYLALIPVLMMFLFVCVPQTINLSFIWGDFNLVVENLSMGNITITISLLKTIAFWINGKPLKSLLKCMADDWSTVSKKDDLDTMSNIARITRKTIISSTVLCHIVVITYIFLRFLTRKYSGTRLLFRAYFPYDSDVSPNYEFTVIAQIIAAFYAATTYTAVDTFIVMLILHVCGQLSNLRNEFGKLQACDKVTLQAKLGKIVQKHEYLNRFAETIERCFNMMLLIQMLGCTVQLCFQCFQAVMSIDEEIDENMIFQILFLLFYVVYVMLQLFLYCYVGERLSVESVEIANAAYDSEWYNLSPKNAKLLLIIMRRARLPLQITAGRFATFTLMLYSQILKTSVGKGYVSVLYAMKYKETTL</sequence>
<evidence type="ECO:0000256" key="1">
    <source>
        <dbReference type="ARBA" id="ARBA00004651"/>
    </source>
</evidence>
<protein>
    <submittedName>
        <fullName evidence="11">Putative odorant receptor 13a</fullName>
    </submittedName>
</protein>
<reference evidence="11 12" key="1">
    <citation type="submission" date="2015-07" db="EMBL/GenBank/DDBJ databases">
        <title>The genome of Habropoda laboriosa.</title>
        <authorList>
            <person name="Pan H."/>
            <person name="Kapheim K."/>
        </authorList>
    </citation>
    <scope>NUCLEOTIDE SEQUENCE [LARGE SCALE GENOMIC DNA]</scope>
    <source>
        <strain evidence="11">0110345459</strain>
    </source>
</reference>
<evidence type="ECO:0000256" key="4">
    <source>
        <dbReference type="ARBA" id="ARBA00022692"/>
    </source>
</evidence>
<keyword evidence="8 11" id="KW-0675">Receptor</keyword>
<evidence type="ECO:0000256" key="9">
    <source>
        <dbReference type="ARBA" id="ARBA00023224"/>
    </source>
</evidence>
<comment type="subcellular location">
    <subcellularLocation>
        <location evidence="1">Cell membrane</location>
        <topology evidence="1">Multi-pass membrane protein</topology>
    </subcellularLocation>
</comment>
<dbReference type="GO" id="GO:0004984">
    <property type="term" value="F:olfactory receptor activity"/>
    <property type="evidence" value="ECO:0007669"/>
    <property type="project" value="InterPro"/>
</dbReference>
<keyword evidence="3" id="KW-0716">Sensory transduction</keyword>
<keyword evidence="12" id="KW-1185">Reference proteome</keyword>
<feature type="transmembrane region" description="Helical" evidence="10">
    <location>
        <begin position="180"/>
        <end position="206"/>
    </location>
</feature>
<name>A0A0L7QPU3_9HYME</name>
<feature type="transmembrane region" description="Helical" evidence="10">
    <location>
        <begin position="567"/>
        <end position="590"/>
    </location>
</feature>
<dbReference type="PANTHER" id="PTHR21137:SF35">
    <property type="entry name" value="ODORANT RECEPTOR 19A-RELATED"/>
    <property type="match status" value="1"/>
</dbReference>
<feature type="transmembrane region" description="Helical" evidence="10">
    <location>
        <begin position="407"/>
        <end position="428"/>
    </location>
</feature>
<feature type="transmembrane region" description="Helical" evidence="10">
    <location>
        <begin position="457"/>
        <end position="483"/>
    </location>
</feature>
<keyword evidence="9" id="KW-0807">Transducer</keyword>
<dbReference type="GO" id="GO:0005549">
    <property type="term" value="F:odorant binding"/>
    <property type="evidence" value="ECO:0007669"/>
    <property type="project" value="InterPro"/>
</dbReference>
<evidence type="ECO:0000256" key="6">
    <source>
        <dbReference type="ARBA" id="ARBA00022989"/>
    </source>
</evidence>
<evidence type="ECO:0000256" key="3">
    <source>
        <dbReference type="ARBA" id="ARBA00022606"/>
    </source>
</evidence>
<dbReference type="GO" id="GO:0007165">
    <property type="term" value="P:signal transduction"/>
    <property type="evidence" value="ECO:0007669"/>
    <property type="project" value="UniProtKB-KW"/>
</dbReference>
<dbReference type="GO" id="GO:0005886">
    <property type="term" value="C:plasma membrane"/>
    <property type="evidence" value="ECO:0007669"/>
    <property type="project" value="UniProtKB-SubCell"/>
</dbReference>
<keyword evidence="4 10" id="KW-0812">Transmembrane</keyword>
<evidence type="ECO:0000256" key="10">
    <source>
        <dbReference type="SAM" id="Phobius"/>
    </source>
</evidence>
<feature type="transmembrane region" description="Helical" evidence="10">
    <location>
        <begin position="30"/>
        <end position="49"/>
    </location>
</feature>
<evidence type="ECO:0000313" key="11">
    <source>
        <dbReference type="EMBL" id="KOC60650.1"/>
    </source>
</evidence>
<feature type="transmembrane region" description="Helical" evidence="10">
    <location>
        <begin position="352"/>
        <end position="369"/>
    </location>
</feature>